<keyword evidence="3" id="KW-1185">Reference proteome</keyword>
<protein>
    <submittedName>
        <fullName evidence="2">Uncharacterized protein</fullName>
    </submittedName>
</protein>
<evidence type="ECO:0000256" key="1">
    <source>
        <dbReference type="SAM" id="MobiDB-lite"/>
    </source>
</evidence>
<gene>
    <name evidence="2" type="ORF">WN48_05884</name>
</gene>
<proteinExistence type="predicted"/>
<evidence type="ECO:0000313" key="2">
    <source>
        <dbReference type="EMBL" id="OAD54904.1"/>
    </source>
</evidence>
<evidence type="ECO:0000313" key="3">
    <source>
        <dbReference type="Proteomes" id="UP000250275"/>
    </source>
</evidence>
<reference evidence="2 3" key="1">
    <citation type="submission" date="2015-07" db="EMBL/GenBank/DDBJ databases">
        <title>The genome of Eufriesea mexicana.</title>
        <authorList>
            <person name="Pan H."/>
            <person name="Kapheim K."/>
        </authorList>
    </citation>
    <scope>NUCLEOTIDE SEQUENCE [LARGE SCALE GENOMIC DNA]</scope>
    <source>
        <strain evidence="2">0111107269</strain>
        <tissue evidence="2">Whole body</tissue>
    </source>
</reference>
<sequence length="228" mass="25262">MLTMSTLMMPTTMTTMTNPGPIPAHSMPQKIEPPKLTAAATLTHTATAGNKSASRTGAAIAGTQRTERPWSVVRLVALPGENRNCYLSWLGSDPGEKGRPPTSSASEMILFWLRMSPWSMLGAAFPWEELKETHGLDGERRRQDRGYSATDRDVRRCLGIRDTGASATPRYMVEKHRGSGRRRNRDTPRIQHCPPPSAFTGRGLVDYTWKTAWICVQLAGCLHSRSKI</sequence>
<feature type="region of interest" description="Disordered" evidence="1">
    <location>
        <begin position="174"/>
        <end position="195"/>
    </location>
</feature>
<dbReference type="Proteomes" id="UP000250275">
    <property type="component" value="Unassembled WGS sequence"/>
</dbReference>
<dbReference type="AlphaFoldDB" id="A0A310SC83"/>
<accession>A0A310SC83</accession>
<name>A0A310SC83_9HYME</name>
<organism evidence="2 3">
    <name type="scientific">Eufriesea mexicana</name>
    <dbReference type="NCBI Taxonomy" id="516756"/>
    <lineage>
        <taxon>Eukaryota</taxon>
        <taxon>Metazoa</taxon>
        <taxon>Ecdysozoa</taxon>
        <taxon>Arthropoda</taxon>
        <taxon>Hexapoda</taxon>
        <taxon>Insecta</taxon>
        <taxon>Pterygota</taxon>
        <taxon>Neoptera</taxon>
        <taxon>Endopterygota</taxon>
        <taxon>Hymenoptera</taxon>
        <taxon>Apocrita</taxon>
        <taxon>Aculeata</taxon>
        <taxon>Apoidea</taxon>
        <taxon>Anthophila</taxon>
        <taxon>Apidae</taxon>
        <taxon>Eufriesea</taxon>
    </lineage>
</organism>
<dbReference type="EMBL" id="KQ763626">
    <property type="protein sequence ID" value="OAD54904.1"/>
    <property type="molecule type" value="Genomic_DNA"/>
</dbReference>